<feature type="chain" id="PRO_5007290989" description="Porin domain-containing protein" evidence="11">
    <location>
        <begin position="34"/>
        <end position="403"/>
    </location>
</feature>
<evidence type="ECO:0000256" key="11">
    <source>
        <dbReference type="SAM" id="SignalP"/>
    </source>
</evidence>
<comment type="caution">
    <text evidence="13">The sequence shown here is derived from an EMBL/GenBank/DDBJ whole genome shotgun (WGS) entry which is preliminary data.</text>
</comment>
<dbReference type="SUPFAM" id="SSF56935">
    <property type="entry name" value="Porins"/>
    <property type="match status" value="1"/>
</dbReference>
<dbReference type="InterPro" id="IPR033900">
    <property type="entry name" value="Gram_neg_porin_domain"/>
</dbReference>
<evidence type="ECO:0000256" key="10">
    <source>
        <dbReference type="ARBA" id="ARBA00023237"/>
    </source>
</evidence>
<dbReference type="InterPro" id="IPR023614">
    <property type="entry name" value="Porin_dom_sf"/>
</dbReference>
<accession>A0A132ENP4</accession>
<dbReference type="PRINTS" id="PR00184">
    <property type="entry name" value="NEISSPPORIN"/>
</dbReference>
<dbReference type="PROSITE" id="PS51257">
    <property type="entry name" value="PROKAR_LIPOPROTEIN"/>
    <property type="match status" value="1"/>
</dbReference>
<evidence type="ECO:0000256" key="9">
    <source>
        <dbReference type="ARBA" id="ARBA00023136"/>
    </source>
</evidence>
<evidence type="ECO:0000256" key="6">
    <source>
        <dbReference type="ARBA" id="ARBA00022729"/>
    </source>
</evidence>
<evidence type="ECO:0000313" key="13">
    <source>
        <dbReference type="EMBL" id="KWF37964.1"/>
    </source>
</evidence>
<dbReference type="PANTHER" id="PTHR34501">
    <property type="entry name" value="PROTEIN YDDL-RELATED"/>
    <property type="match status" value="1"/>
</dbReference>
<evidence type="ECO:0000256" key="7">
    <source>
        <dbReference type="ARBA" id="ARBA00023065"/>
    </source>
</evidence>
<keyword evidence="3" id="KW-0813">Transport</keyword>
<dbReference type="GO" id="GO:0015288">
    <property type="term" value="F:porin activity"/>
    <property type="evidence" value="ECO:0007669"/>
    <property type="project" value="UniProtKB-KW"/>
</dbReference>
<dbReference type="AlphaFoldDB" id="A0A132ENP4"/>
<keyword evidence="8" id="KW-0626">Porin</keyword>
<dbReference type="InterPro" id="IPR001702">
    <property type="entry name" value="Porin_Gram-ve"/>
</dbReference>
<reference evidence="13 14" key="1">
    <citation type="submission" date="2015-11" db="EMBL/GenBank/DDBJ databases">
        <title>Expanding the genomic diversity of Burkholderia species for the development of highly accurate diagnostics.</title>
        <authorList>
            <person name="Sahl J."/>
            <person name="Keim P."/>
            <person name="Wagner D."/>
        </authorList>
    </citation>
    <scope>NUCLEOTIDE SEQUENCE [LARGE SCALE GENOMIC DNA]</scope>
    <source>
        <strain evidence="13 14">MSMB368WGS</strain>
    </source>
</reference>
<dbReference type="Proteomes" id="UP000062912">
    <property type="component" value="Unassembled WGS sequence"/>
</dbReference>
<dbReference type="Pfam" id="PF13609">
    <property type="entry name" value="Porin_4"/>
    <property type="match status" value="1"/>
</dbReference>
<dbReference type="PRINTS" id="PR00182">
    <property type="entry name" value="ECOLNEIPORIN"/>
</dbReference>
<keyword evidence="7" id="KW-0406">Ion transport</keyword>
<keyword evidence="6 11" id="KW-0732">Signal</keyword>
<dbReference type="Gene3D" id="2.40.160.10">
    <property type="entry name" value="Porin"/>
    <property type="match status" value="1"/>
</dbReference>
<dbReference type="PANTHER" id="PTHR34501:SF9">
    <property type="entry name" value="MAJOR OUTER MEMBRANE PROTEIN P.IA"/>
    <property type="match status" value="1"/>
</dbReference>
<protein>
    <recommendedName>
        <fullName evidence="12">Porin domain-containing protein</fullName>
    </recommendedName>
</protein>
<evidence type="ECO:0000256" key="5">
    <source>
        <dbReference type="ARBA" id="ARBA00022692"/>
    </source>
</evidence>
<comment type="subcellular location">
    <subcellularLocation>
        <location evidence="1">Cell outer membrane</location>
        <topology evidence="1">Multi-pass membrane protein</topology>
    </subcellularLocation>
</comment>
<keyword evidence="5" id="KW-0812">Transmembrane</keyword>
<sequence length="403" mass="42092">MHSYQMKKHGGACVAGTVIAACLTGVAPTGAHAQSSVTLYGLIDTSLTYASNQRTHGAGSPGSGAFAMTSGALNAARWGLRGREDLGGGMAAVFTLENGFSGTSGALSQKGVDLFGRQAWVGVSSKTAGTLTFGRQYDLILDFVTPLGASGPGWGGNLAVHPYDNDDSNRNIRINNAVKYTSPTYRGLTFGAMYGFSNTAGAFSNNAAWSAGLSYANGPLKLGAGYLKISRDRNAANPNGALSTVDGSATITGGNQQIWSVAGRYAFGRHSVGASWSHSTTDGVTGVLQGGSIAPLKGESLVFDNFTVDERYFVSPAFTLAAAYTFTMGRFDTRTGQTRPKWNQVVAQADYAFSKRTDVYLEGVYQSVSGGNGNPAFNATVWTLTPSANSNQVVVALGIRHKF</sequence>
<evidence type="ECO:0000256" key="2">
    <source>
        <dbReference type="ARBA" id="ARBA00011233"/>
    </source>
</evidence>
<evidence type="ECO:0000256" key="3">
    <source>
        <dbReference type="ARBA" id="ARBA00022448"/>
    </source>
</evidence>
<evidence type="ECO:0000256" key="1">
    <source>
        <dbReference type="ARBA" id="ARBA00004571"/>
    </source>
</evidence>
<dbReference type="OrthoDB" id="8982743at2"/>
<evidence type="ECO:0000259" key="12">
    <source>
        <dbReference type="Pfam" id="PF13609"/>
    </source>
</evidence>
<name>A0A132ENP4_9BURK</name>
<keyword evidence="9" id="KW-0472">Membrane</keyword>
<gene>
    <name evidence="13" type="ORF">WT56_04555</name>
</gene>
<feature type="domain" description="Porin" evidence="12">
    <location>
        <begin position="22"/>
        <end position="368"/>
    </location>
</feature>
<keyword evidence="10" id="KW-0998">Cell outer membrane</keyword>
<dbReference type="InterPro" id="IPR002299">
    <property type="entry name" value="Porin_Neis"/>
</dbReference>
<proteinExistence type="predicted"/>
<dbReference type="GO" id="GO:0046930">
    <property type="term" value="C:pore complex"/>
    <property type="evidence" value="ECO:0007669"/>
    <property type="project" value="UniProtKB-KW"/>
</dbReference>
<evidence type="ECO:0000256" key="4">
    <source>
        <dbReference type="ARBA" id="ARBA00022452"/>
    </source>
</evidence>
<dbReference type="CDD" id="cd00342">
    <property type="entry name" value="gram_neg_porins"/>
    <property type="match status" value="1"/>
</dbReference>
<evidence type="ECO:0000313" key="14">
    <source>
        <dbReference type="Proteomes" id="UP000062912"/>
    </source>
</evidence>
<evidence type="ECO:0000256" key="8">
    <source>
        <dbReference type="ARBA" id="ARBA00023114"/>
    </source>
</evidence>
<comment type="subunit">
    <text evidence="2">Homotrimer.</text>
</comment>
<feature type="signal peptide" evidence="11">
    <location>
        <begin position="1"/>
        <end position="33"/>
    </location>
</feature>
<dbReference type="RefSeq" id="WP_060237838.1">
    <property type="nucleotide sequence ID" value="NZ_LPJR01000001.1"/>
</dbReference>
<dbReference type="EMBL" id="LPJR01000001">
    <property type="protein sequence ID" value="KWF37964.1"/>
    <property type="molecule type" value="Genomic_DNA"/>
</dbReference>
<dbReference type="GO" id="GO:0034220">
    <property type="term" value="P:monoatomic ion transmembrane transport"/>
    <property type="evidence" value="ECO:0007669"/>
    <property type="project" value="InterPro"/>
</dbReference>
<keyword evidence="4" id="KW-1134">Transmembrane beta strand</keyword>
<dbReference type="GO" id="GO:0009279">
    <property type="term" value="C:cell outer membrane"/>
    <property type="evidence" value="ECO:0007669"/>
    <property type="project" value="UniProtKB-SubCell"/>
</dbReference>
<organism evidence="13 14">
    <name type="scientific">Burkholderia pseudomultivorans</name>
    <dbReference type="NCBI Taxonomy" id="1207504"/>
    <lineage>
        <taxon>Bacteria</taxon>
        <taxon>Pseudomonadati</taxon>
        <taxon>Pseudomonadota</taxon>
        <taxon>Betaproteobacteria</taxon>
        <taxon>Burkholderiales</taxon>
        <taxon>Burkholderiaceae</taxon>
        <taxon>Burkholderia</taxon>
        <taxon>Burkholderia cepacia complex</taxon>
    </lineage>
</organism>
<dbReference type="InterPro" id="IPR050298">
    <property type="entry name" value="Gram-neg_bact_OMP"/>
</dbReference>